<name>A0A2T2WW42_9FIRM</name>
<gene>
    <name evidence="2" type="ORF">C7B43_13965</name>
</gene>
<keyword evidence="1" id="KW-0175">Coiled coil</keyword>
<proteinExistence type="predicted"/>
<evidence type="ECO:0000313" key="3">
    <source>
        <dbReference type="Proteomes" id="UP000242699"/>
    </source>
</evidence>
<sequence length="73" mass="8988">MMYADKDDEIARLIQEITRLHEKLLRLRSSRRVLLHLLSTEEQNKQQYIRQLEQENRILRMRLRHSRQNTGDC</sequence>
<keyword evidence="2" id="KW-0396">Initiation factor</keyword>
<reference evidence="2 3" key="1">
    <citation type="journal article" date="2014" name="BMC Genomics">
        <title>Comparison of environmental and isolate Sulfobacillus genomes reveals diverse carbon, sulfur, nitrogen, and hydrogen metabolisms.</title>
        <authorList>
            <person name="Justice N.B."/>
            <person name="Norman A."/>
            <person name="Brown C.T."/>
            <person name="Singh A."/>
            <person name="Thomas B.C."/>
            <person name="Banfield J.F."/>
        </authorList>
    </citation>
    <scope>NUCLEOTIDE SEQUENCE [LARGE SCALE GENOMIC DNA]</scope>
    <source>
        <strain evidence="2">AMDSBA1</strain>
    </source>
</reference>
<accession>A0A2T2WW42</accession>
<dbReference type="Proteomes" id="UP000242699">
    <property type="component" value="Unassembled WGS sequence"/>
</dbReference>
<protein>
    <submittedName>
        <fullName evidence="2">Translation initiation factor 2</fullName>
    </submittedName>
</protein>
<comment type="caution">
    <text evidence="2">The sequence shown here is derived from an EMBL/GenBank/DDBJ whole genome shotgun (WGS) entry which is preliminary data.</text>
</comment>
<evidence type="ECO:0000256" key="1">
    <source>
        <dbReference type="SAM" id="Coils"/>
    </source>
</evidence>
<dbReference type="AlphaFoldDB" id="A0A2T2WW42"/>
<evidence type="ECO:0000313" key="2">
    <source>
        <dbReference type="EMBL" id="PSR26443.1"/>
    </source>
</evidence>
<keyword evidence="2" id="KW-0648">Protein biosynthesis</keyword>
<organism evidence="2 3">
    <name type="scientific">Sulfobacillus benefaciens</name>
    <dbReference type="NCBI Taxonomy" id="453960"/>
    <lineage>
        <taxon>Bacteria</taxon>
        <taxon>Bacillati</taxon>
        <taxon>Bacillota</taxon>
        <taxon>Clostridia</taxon>
        <taxon>Eubacteriales</taxon>
        <taxon>Clostridiales Family XVII. Incertae Sedis</taxon>
        <taxon>Sulfobacillus</taxon>
    </lineage>
</organism>
<feature type="coiled-coil region" evidence="1">
    <location>
        <begin position="3"/>
        <end position="69"/>
    </location>
</feature>
<dbReference type="EMBL" id="PXYT01000036">
    <property type="protein sequence ID" value="PSR26443.1"/>
    <property type="molecule type" value="Genomic_DNA"/>
</dbReference>
<dbReference type="GO" id="GO:0003743">
    <property type="term" value="F:translation initiation factor activity"/>
    <property type="evidence" value="ECO:0007669"/>
    <property type="project" value="UniProtKB-KW"/>
</dbReference>